<dbReference type="EMBL" id="CAXDID020000068">
    <property type="protein sequence ID" value="CAL6013226.1"/>
    <property type="molecule type" value="Genomic_DNA"/>
</dbReference>
<reference evidence="1" key="1">
    <citation type="submission" date="2023-06" db="EMBL/GenBank/DDBJ databases">
        <authorList>
            <person name="Kurt Z."/>
        </authorList>
    </citation>
    <scope>NUCLEOTIDE SEQUENCE</scope>
</reference>
<proteinExistence type="predicted"/>
<sequence length="139" mass="16526">MLLRYQEIKTVNQRVAVLPFQLIFQQNVRLMIIIKTNQTSFVADLKNMHLETKSVNMGNIFSNLTVHVSIQSRLLIIYYYIANAILMNQSNRNGSLLLNEVIALFRKYIIHNCIQSRLRILVVQKQQYTIEEEWYVWNH</sequence>
<evidence type="ECO:0000313" key="3">
    <source>
        <dbReference type="Proteomes" id="UP001642409"/>
    </source>
</evidence>
<gene>
    <name evidence="2" type="ORF">HINF_LOCUS23683</name>
    <name evidence="1" type="ORF">HINF_LOCUS36294</name>
</gene>
<evidence type="ECO:0000313" key="1">
    <source>
        <dbReference type="EMBL" id="CAI9948649.1"/>
    </source>
</evidence>
<comment type="caution">
    <text evidence="1">The sequence shown here is derived from an EMBL/GenBank/DDBJ whole genome shotgun (WGS) entry which is preliminary data.</text>
</comment>
<dbReference type="AlphaFoldDB" id="A0AA86Q9F0"/>
<name>A0AA86Q9F0_9EUKA</name>
<accession>A0AA86Q9F0</accession>
<dbReference type="EMBL" id="CATOUU010000790">
    <property type="protein sequence ID" value="CAI9948649.1"/>
    <property type="molecule type" value="Genomic_DNA"/>
</dbReference>
<dbReference type="Proteomes" id="UP001642409">
    <property type="component" value="Unassembled WGS sequence"/>
</dbReference>
<reference evidence="2 3" key="2">
    <citation type="submission" date="2024-07" db="EMBL/GenBank/DDBJ databases">
        <authorList>
            <person name="Akdeniz Z."/>
        </authorList>
    </citation>
    <scope>NUCLEOTIDE SEQUENCE [LARGE SCALE GENOMIC DNA]</scope>
</reference>
<keyword evidence="3" id="KW-1185">Reference proteome</keyword>
<evidence type="ECO:0000313" key="2">
    <source>
        <dbReference type="EMBL" id="CAL6013226.1"/>
    </source>
</evidence>
<protein>
    <submittedName>
        <fullName evidence="2">Hypothetical_protein</fullName>
    </submittedName>
</protein>
<organism evidence="1">
    <name type="scientific">Hexamita inflata</name>
    <dbReference type="NCBI Taxonomy" id="28002"/>
    <lineage>
        <taxon>Eukaryota</taxon>
        <taxon>Metamonada</taxon>
        <taxon>Diplomonadida</taxon>
        <taxon>Hexamitidae</taxon>
        <taxon>Hexamitinae</taxon>
        <taxon>Hexamita</taxon>
    </lineage>
</organism>